<evidence type="ECO:0000256" key="2">
    <source>
        <dbReference type="ARBA" id="ARBA00022729"/>
    </source>
</evidence>
<reference evidence="3" key="1">
    <citation type="journal article" date="2020" name="mSystems">
        <title>Genome- and Community-Level Interaction Insights into Carbon Utilization and Element Cycling Functions of Hydrothermarchaeota in Hydrothermal Sediment.</title>
        <authorList>
            <person name="Zhou Z."/>
            <person name="Liu Y."/>
            <person name="Xu W."/>
            <person name="Pan J."/>
            <person name="Luo Z.H."/>
            <person name="Li M."/>
        </authorList>
    </citation>
    <scope>NUCLEOTIDE SEQUENCE [LARGE SCALE GENOMIC DNA]</scope>
    <source>
        <strain evidence="3">HyVt-570</strain>
    </source>
</reference>
<comment type="similarity">
    <text evidence="1">Belongs to the Skp family.</text>
</comment>
<gene>
    <name evidence="3" type="ORF">ENK37_09940</name>
</gene>
<sequence>MKRIAFLPLTLLLALVGVLGLSQNKEIPTRIGYIDAQKVIEAHPKYGELDALQKQAENERKPVLEQLQALEPKLRDGSATAKERQDYEALRKVFDELGQKWQEKINAKLAPITQEIDAAIAKVAAENGFAMILSANVAAQSGLVVYASPDVDITDLVIRALSGQ</sequence>
<evidence type="ECO:0000256" key="1">
    <source>
        <dbReference type="ARBA" id="ARBA00009091"/>
    </source>
</evidence>
<dbReference type="GO" id="GO:0005829">
    <property type="term" value="C:cytosol"/>
    <property type="evidence" value="ECO:0007669"/>
    <property type="project" value="TreeGrafter"/>
</dbReference>
<dbReference type="GO" id="GO:0050821">
    <property type="term" value="P:protein stabilization"/>
    <property type="evidence" value="ECO:0007669"/>
    <property type="project" value="TreeGrafter"/>
</dbReference>
<protein>
    <submittedName>
        <fullName evidence="3">OmpH family outer membrane protein</fullName>
    </submittedName>
</protein>
<dbReference type="PANTHER" id="PTHR35089">
    <property type="entry name" value="CHAPERONE PROTEIN SKP"/>
    <property type="match status" value="1"/>
</dbReference>
<organism evidence="3">
    <name type="scientific">Oceanithermus profundus</name>
    <dbReference type="NCBI Taxonomy" id="187137"/>
    <lineage>
        <taxon>Bacteria</taxon>
        <taxon>Thermotogati</taxon>
        <taxon>Deinococcota</taxon>
        <taxon>Deinococci</taxon>
        <taxon>Thermales</taxon>
        <taxon>Thermaceae</taxon>
        <taxon>Oceanithermus</taxon>
    </lineage>
</organism>
<dbReference type="SUPFAM" id="SSF111384">
    <property type="entry name" value="OmpH-like"/>
    <property type="match status" value="1"/>
</dbReference>
<dbReference type="Proteomes" id="UP000885759">
    <property type="component" value="Unassembled WGS sequence"/>
</dbReference>
<dbReference type="InterPro" id="IPR024930">
    <property type="entry name" value="Skp_dom_sf"/>
</dbReference>
<dbReference type="Gene3D" id="3.30.910.20">
    <property type="entry name" value="Skp domain"/>
    <property type="match status" value="1"/>
</dbReference>
<dbReference type="EMBL" id="DRPZ01000248">
    <property type="protein sequence ID" value="HGY10350.1"/>
    <property type="molecule type" value="Genomic_DNA"/>
</dbReference>
<comment type="caution">
    <text evidence="3">The sequence shown here is derived from an EMBL/GenBank/DDBJ whole genome shotgun (WGS) entry which is preliminary data.</text>
</comment>
<accession>A0A7C4VHJ4</accession>
<dbReference type="GO" id="GO:0051082">
    <property type="term" value="F:unfolded protein binding"/>
    <property type="evidence" value="ECO:0007669"/>
    <property type="project" value="InterPro"/>
</dbReference>
<evidence type="ECO:0000313" key="3">
    <source>
        <dbReference type="EMBL" id="HGY10350.1"/>
    </source>
</evidence>
<name>A0A7C4VHJ4_9DEIN</name>
<dbReference type="Pfam" id="PF03938">
    <property type="entry name" value="OmpH"/>
    <property type="match status" value="1"/>
</dbReference>
<dbReference type="SMART" id="SM00935">
    <property type="entry name" value="OmpH"/>
    <property type="match status" value="1"/>
</dbReference>
<dbReference type="PANTHER" id="PTHR35089:SF1">
    <property type="entry name" value="CHAPERONE PROTEIN SKP"/>
    <property type="match status" value="1"/>
</dbReference>
<keyword evidence="2" id="KW-0732">Signal</keyword>
<dbReference type="InterPro" id="IPR005632">
    <property type="entry name" value="Chaperone_Skp"/>
</dbReference>
<dbReference type="AlphaFoldDB" id="A0A7C4VHJ4"/>
<proteinExistence type="inferred from homology"/>